<name>A0ABX7BTP0_9CAUL</name>
<dbReference type="Pfam" id="PF07484">
    <property type="entry name" value="Collar"/>
    <property type="match status" value="1"/>
</dbReference>
<proteinExistence type="predicted"/>
<protein>
    <submittedName>
        <fullName evidence="2">Phage tail protein</fullName>
    </submittedName>
</protein>
<dbReference type="InterPro" id="IPR011083">
    <property type="entry name" value="Phage_tail_collar_dom"/>
</dbReference>
<keyword evidence="3" id="KW-1185">Reference proteome</keyword>
<dbReference type="EMBL" id="CP067977">
    <property type="protein sequence ID" value="QQQ19469.1"/>
    <property type="molecule type" value="Genomic_DNA"/>
</dbReference>
<reference evidence="2 3" key="1">
    <citation type="submission" date="2021-01" db="EMBL/GenBank/DDBJ databases">
        <title>Brevundimonas vitis sp. nov., an bacterium isolated from grape (Vitis vinifera).</title>
        <authorList>
            <person name="Jiang L."/>
            <person name="Lee J."/>
        </authorList>
    </citation>
    <scope>NUCLEOTIDE SEQUENCE [LARGE SCALE GENOMIC DNA]</scope>
    <source>
        <strain evidence="2 3">GRTSA-9</strain>
    </source>
</reference>
<dbReference type="RefSeq" id="WP_230974871.1">
    <property type="nucleotide sequence ID" value="NZ_CP067977.1"/>
</dbReference>
<dbReference type="Proteomes" id="UP000595448">
    <property type="component" value="Chromosome"/>
</dbReference>
<gene>
    <name evidence="2" type="ORF">JIP62_05070</name>
</gene>
<evidence type="ECO:0000259" key="1">
    <source>
        <dbReference type="Pfam" id="PF07484"/>
    </source>
</evidence>
<evidence type="ECO:0000313" key="2">
    <source>
        <dbReference type="EMBL" id="QQQ19469.1"/>
    </source>
</evidence>
<organism evidence="2 3">
    <name type="scientific">Brevundimonas vitisensis</name>
    <dbReference type="NCBI Taxonomy" id="2800818"/>
    <lineage>
        <taxon>Bacteria</taxon>
        <taxon>Pseudomonadati</taxon>
        <taxon>Pseudomonadota</taxon>
        <taxon>Alphaproteobacteria</taxon>
        <taxon>Caulobacterales</taxon>
        <taxon>Caulobacteraceae</taxon>
        <taxon>Brevundimonas</taxon>
    </lineage>
</organism>
<dbReference type="InterPro" id="IPR037053">
    <property type="entry name" value="Phage_tail_collar_dom_sf"/>
</dbReference>
<dbReference type="Gene3D" id="3.90.1340.10">
    <property type="entry name" value="Phage tail collar domain"/>
    <property type="match status" value="1"/>
</dbReference>
<sequence>MTFRSTPPLRDTPLAGQRNIDVPCFLGEIRAFPYDRVPAGWRVCDGALLRIQDYPPLFALLRNRYGGNGISEFALPDLRGRTPVGIGSSDGHAYSLGEKAGEEAVYLSEYQVPTHTHALRATTDVGNTGAAKDNLIATVNHDDLSPPGKHPLYGPAGAAEQPLLKTSIRNAGGGGAHDNIQPSLVLRYCIAMEGVPPLSGTAKTEEVAVV</sequence>
<evidence type="ECO:0000313" key="3">
    <source>
        <dbReference type="Proteomes" id="UP000595448"/>
    </source>
</evidence>
<feature type="domain" description="Phage tail collar" evidence="1">
    <location>
        <begin position="27"/>
        <end position="83"/>
    </location>
</feature>
<accession>A0ABX7BTP0</accession>
<dbReference type="SUPFAM" id="SSF88874">
    <property type="entry name" value="Receptor-binding domain of short tail fibre protein gp12"/>
    <property type="match status" value="1"/>
</dbReference>